<evidence type="ECO:0000313" key="2">
    <source>
        <dbReference type="Proteomes" id="UP000012073"/>
    </source>
</evidence>
<protein>
    <submittedName>
        <fullName evidence="1">Uncharacterized protein</fullName>
    </submittedName>
</protein>
<dbReference type="GeneID" id="17326433"/>
<dbReference type="EMBL" id="HG001969">
    <property type="protein sequence ID" value="CDF38809.1"/>
    <property type="molecule type" value="Genomic_DNA"/>
</dbReference>
<dbReference type="RefSeq" id="XP_005718714.1">
    <property type="nucleotide sequence ID" value="XM_005718657.1"/>
</dbReference>
<reference evidence="2" key="1">
    <citation type="journal article" date="2013" name="Proc. Natl. Acad. Sci. U.S.A.">
        <title>Genome structure and metabolic features in the red seaweed Chondrus crispus shed light on evolution of the Archaeplastida.</title>
        <authorList>
            <person name="Collen J."/>
            <person name="Porcel B."/>
            <person name="Carre W."/>
            <person name="Ball S.G."/>
            <person name="Chaparro C."/>
            <person name="Tonon T."/>
            <person name="Barbeyron T."/>
            <person name="Michel G."/>
            <person name="Noel B."/>
            <person name="Valentin K."/>
            <person name="Elias M."/>
            <person name="Artiguenave F."/>
            <person name="Arun A."/>
            <person name="Aury J.M."/>
            <person name="Barbosa-Neto J.F."/>
            <person name="Bothwell J.H."/>
            <person name="Bouget F.Y."/>
            <person name="Brillet L."/>
            <person name="Cabello-Hurtado F."/>
            <person name="Capella-Gutierrez S."/>
            <person name="Charrier B."/>
            <person name="Cladiere L."/>
            <person name="Cock J.M."/>
            <person name="Coelho S.M."/>
            <person name="Colleoni C."/>
            <person name="Czjzek M."/>
            <person name="Da Silva C."/>
            <person name="Delage L."/>
            <person name="Denoeud F."/>
            <person name="Deschamps P."/>
            <person name="Dittami S.M."/>
            <person name="Gabaldon T."/>
            <person name="Gachon C.M."/>
            <person name="Groisillier A."/>
            <person name="Herve C."/>
            <person name="Jabbari K."/>
            <person name="Katinka M."/>
            <person name="Kloareg B."/>
            <person name="Kowalczyk N."/>
            <person name="Labadie K."/>
            <person name="Leblanc C."/>
            <person name="Lopez P.J."/>
            <person name="McLachlan D.H."/>
            <person name="Meslet-Cladiere L."/>
            <person name="Moustafa A."/>
            <person name="Nehr Z."/>
            <person name="Nyvall Collen P."/>
            <person name="Panaud O."/>
            <person name="Partensky F."/>
            <person name="Poulain J."/>
            <person name="Rensing S.A."/>
            <person name="Rousvoal S."/>
            <person name="Samson G."/>
            <person name="Symeonidi A."/>
            <person name="Weissenbach J."/>
            <person name="Zambounis A."/>
            <person name="Wincker P."/>
            <person name="Boyen C."/>
        </authorList>
    </citation>
    <scope>NUCLEOTIDE SEQUENCE [LARGE SCALE GENOMIC DNA]</scope>
    <source>
        <strain evidence="2">cv. Stackhouse</strain>
    </source>
</reference>
<dbReference type="Proteomes" id="UP000012073">
    <property type="component" value="Unassembled WGS sequence"/>
</dbReference>
<dbReference type="AlphaFoldDB" id="R7QL51"/>
<organism evidence="1 2">
    <name type="scientific">Chondrus crispus</name>
    <name type="common">Carrageen Irish moss</name>
    <name type="synonym">Polymorpha crispa</name>
    <dbReference type="NCBI Taxonomy" id="2769"/>
    <lineage>
        <taxon>Eukaryota</taxon>
        <taxon>Rhodophyta</taxon>
        <taxon>Florideophyceae</taxon>
        <taxon>Rhodymeniophycidae</taxon>
        <taxon>Gigartinales</taxon>
        <taxon>Gigartinaceae</taxon>
        <taxon>Chondrus</taxon>
    </lineage>
</organism>
<evidence type="ECO:0000313" key="1">
    <source>
        <dbReference type="EMBL" id="CDF38809.1"/>
    </source>
</evidence>
<accession>R7QL51</accession>
<gene>
    <name evidence="1" type="ORF">CHC_T00001229001</name>
</gene>
<sequence>MNDLDQSNDPILKACQQQFSHFRHDTFMPVRTNEGEQDVVL</sequence>
<dbReference type="KEGG" id="ccp:CHC_T00001229001"/>
<keyword evidence="2" id="KW-1185">Reference proteome</keyword>
<name>R7QL51_CHOCR</name>
<dbReference type="Gramene" id="CDF38809">
    <property type="protein sequence ID" value="CDF38809"/>
    <property type="gene ID" value="CHC_T00001229001"/>
</dbReference>
<proteinExistence type="predicted"/>